<dbReference type="AlphaFoldDB" id="A0AAC9XY63"/>
<dbReference type="GeneID" id="300942146"/>
<reference evidence="1 2" key="1">
    <citation type="submission" date="2015-03" db="EMBL/GenBank/DDBJ databases">
        <authorList>
            <person name="Xie B.-B."/>
            <person name="Rong J.-C."/>
            <person name="Qin Q.-L."/>
            <person name="Zhang Y.-Z."/>
        </authorList>
    </citation>
    <scope>NUCLEOTIDE SEQUENCE [LARGE SCALE GENOMIC DNA]</scope>
    <source>
        <strain evidence="1 2">KMM 661</strain>
    </source>
</reference>
<dbReference type="NCBIfam" id="NF033450">
    <property type="entry name" value="BREX_PglZ_1_B"/>
    <property type="match status" value="1"/>
</dbReference>
<dbReference type="KEGG" id="png:PNIG_a2504"/>
<name>A0AAC9XY63_9GAMM</name>
<protein>
    <recommendedName>
        <fullName evidence="3">PglZ domain</fullName>
    </recommendedName>
</protein>
<organism evidence="1 2">
    <name type="scientific">Pseudoalteromonas nigrifaciens</name>
    <dbReference type="NCBI Taxonomy" id="28109"/>
    <lineage>
        <taxon>Bacteria</taxon>
        <taxon>Pseudomonadati</taxon>
        <taxon>Pseudomonadota</taxon>
        <taxon>Gammaproteobacteria</taxon>
        <taxon>Alteromonadales</taxon>
        <taxon>Pseudoalteromonadaceae</taxon>
        <taxon>Pseudoalteromonas</taxon>
    </lineage>
</organism>
<sequence length="687" mass="77046">MQLIDYLASQLRNSATYNSAVQVAPAAILWTDIERQWQPAMPFIKQHVPELIELGTYNPEERIGPAIWIKCAIAGVLEECELPKGKTPIIYLPGFGRKDLRAIEQCPDELRPLAELQYRGCWWAYNSAGRDWSVGSFLTNPRVGLELDVAKDKKTQEAILNILPDLLETPAEQLKGKKLEAQDFISIVMDDPAKDILAWLNNPEAKKQAWDENKWPVFKQACISQFNFDPDDISDISAISAIIYSLCEAEGEWYTVWERFKDTAHNLPCLVEKLKTIAPTGLAFEASHFLSENLKDEAELANKLASIISVTPTELRQQLTALYKLHEQRKSWLWQKLDMSPWLNILEQLVNVAQHTQINFTGPNAEAMAQTYKERFWHADAAAINAMAAATDLNQEQIVADILAVIYSPWLEAVTLNFQRLVKDEGYPGKPSSAGEINESTATYSTNGQAVFFVDGLRFDTAKMLEDKLNKLNLSVNLTSNWCALPSLTATAKAAVTPVADILSGAQENDNFIPQITESNSEFSSYHLSRALEKKDWQFLKELDTGNPSINAWLQTGDLDNMGHKQQLKMPRYIDSILNDVVTRIEGLIAAGWKNIRIVTDHGWLWVPGKLAEANIPKNQVKKRLARCAILKDNVSTDELKVPWHWNENVSVAMAPGIAGYVAGDYYNHGGLSIQECLTPVINITTP</sequence>
<accession>A0AAC9XY63</accession>
<evidence type="ECO:0000313" key="1">
    <source>
        <dbReference type="EMBL" id="ASM54514.1"/>
    </source>
</evidence>
<evidence type="ECO:0008006" key="3">
    <source>
        <dbReference type="Google" id="ProtNLM"/>
    </source>
</evidence>
<proteinExistence type="predicted"/>
<dbReference type="EMBL" id="CP011036">
    <property type="protein sequence ID" value="ASM54514.1"/>
    <property type="molecule type" value="Genomic_DNA"/>
</dbReference>
<dbReference type="Proteomes" id="UP000198329">
    <property type="component" value="Chromosome I"/>
</dbReference>
<dbReference type="Pfam" id="PF08665">
    <property type="entry name" value="PglZ"/>
    <property type="match status" value="1"/>
</dbReference>
<dbReference type="RefSeq" id="WP_089368483.1">
    <property type="nucleotide sequence ID" value="NZ_BJXZ01000015.1"/>
</dbReference>
<gene>
    <name evidence="1" type="ORF">PNIG_a2504</name>
</gene>
<evidence type="ECO:0000313" key="2">
    <source>
        <dbReference type="Proteomes" id="UP000198329"/>
    </source>
</evidence>
<keyword evidence="2" id="KW-1185">Reference proteome</keyword>